<proteinExistence type="predicted"/>
<dbReference type="PROSITE" id="PS01047">
    <property type="entry name" value="HMA_1"/>
    <property type="match status" value="1"/>
</dbReference>
<sequence>MIDLNKKTYTFHVHGMHCNACVLLIESELSNYPGVISVKAKLNSRSVEITGNFGHKTEGEIAKLLSVPIEDNGYTLSLEKQIDSKNWSDFKIAIPIALALAALFVLLQKLGIVNLVSGENVGFGTAFLIGIVASLSTCMAVVGGLLLSMSATFVKVGDKIKPQLLFHLGRLISFFVLGGVIGTLGAVFTLNISATFVLNLIIGMVMLILGINLLDTFHLAKKFQLGVPKFISKHTLDISKWNHSITPLLVGVVTFFMPCGFTQSMQIYTLSTGSFLAGGLTMFSFALGTLPVLALISFSSFSIKNSSKSGIFFKSAGLIVIMFALFNLINALVVIGIIPPIFNF</sequence>
<dbReference type="PANTHER" id="PTHR42208">
    <property type="entry name" value="HEAVY METAL TRANSPORTER-RELATED"/>
    <property type="match status" value="1"/>
</dbReference>
<feature type="transmembrane region" description="Helical" evidence="2">
    <location>
        <begin position="127"/>
        <end position="147"/>
    </location>
</feature>
<organism evidence="4 5">
    <name type="scientific">Candidatus Zambryskibacteria bacterium RIFCSPLOWO2_12_FULL_39_23</name>
    <dbReference type="NCBI Taxonomy" id="1802776"/>
    <lineage>
        <taxon>Bacteria</taxon>
        <taxon>Candidatus Zambryskiibacteriota</taxon>
    </lineage>
</organism>
<feature type="transmembrane region" description="Helical" evidence="2">
    <location>
        <begin position="275"/>
        <end position="296"/>
    </location>
</feature>
<accession>A0A1G2URI0</accession>
<keyword evidence="2" id="KW-0472">Membrane</keyword>
<dbReference type="EMBL" id="MHWT01000024">
    <property type="protein sequence ID" value="OHB11983.1"/>
    <property type="molecule type" value="Genomic_DNA"/>
</dbReference>
<dbReference type="InterPro" id="IPR017969">
    <property type="entry name" value="Heavy-metal-associated_CS"/>
</dbReference>
<dbReference type="SUPFAM" id="SSF55008">
    <property type="entry name" value="HMA, heavy metal-associated domain"/>
    <property type="match status" value="1"/>
</dbReference>
<dbReference type="Proteomes" id="UP000176558">
    <property type="component" value="Unassembled WGS sequence"/>
</dbReference>
<feature type="transmembrane region" description="Helical" evidence="2">
    <location>
        <begin position="168"/>
        <end position="190"/>
    </location>
</feature>
<dbReference type="Gene3D" id="3.30.70.100">
    <property type="match status" value="1"/>
</dbReference>
<dbReference type="CDD" id="cd00371">
    <property type="entry name" value="HMA"/>
    <property type="match status" value="1"/>
</dbReference>
<comment type="caution">
    <text evidence="4">The sequence shown here is derived from an EMBL/GenBank/DDBJ whole genome shotgun (WGS) entry which is preliminary data.</text>
</comment>
<feature type="transmembrane region" description="Helical" evidence="2">
    <location>
        <begin position="241"/>
        <end position="263"/>
    </location>
</feature>
<dbReference type="GO" id="GO:0046872">
    <property type="term" value="F:metal ion binding"/>
    <property type="evidence" value="ECO:0007669"/>
    <property type="project" value="UniProtKB-KW"/>
</dbReference>
<dbReference type="PANTHER" id="PTHR42208:SF1">
    <property type="entry name" value="HEAVY METAL TRANSPORTER"/>
    <property type="match status" value="1"/>
</dbReference>
<evidence type="ECO:0000313" key="5">
    <source>
        <dbReference type="Proteomes" id="UP000176558"/>
    </source>
</evidence>
<dbReference type="PROSITE" id="PS50846">
    <property type="entry name" value="HMA_2"/>
    <property type="match status" value="1"/>
</dbReference>
<dbReference type="InterPro" id="IPR036163">
    <property type="entry name" value="HMA_dom_sf"/>
</dbReference>
<feature type="transmembrane region" description="Helical" evidence="2">
    <location>
        <begin position="317"/>
        <end position="342"/>
    </location>
</feature>
<feature type="transmembrane region" description="Helical" evidence="2">
    <location>
        <begin position="90"/>
        <end position="107"/>
    </location>
</feature>
<keyword evidence="2" id="KW-1133">Transmembrane helix</keyword>
<evidence type="ECO:0000256" key="2">
    <source>
        <dbReference type="SAM" id="Phobius"/>
    </source>
</evidence>
<protein>
    <recommendedName>
        <fullName evidence="3">HMA domain-containing protein</fullName>
    </recommendedName>
</protein>
<feature type="transmembrane region" description="Helical" evidence="2">
    <location>
        <begin position="196"/>
        <end position="220"/>
    </location>
</feature>
<dbReference type="InterPro" id="IPR039447">
    <property type="entry name" value="UreH-like_TM_dom"/>
</dbReference>
<gene>
    <name evidence="4" type="ORF">A3G99_02775</name>
</gene>
<dbReference type="AlphaFoldDB" id="A0A1G2URI0"/>
<reference evidence="4 5" key="1">
    <citation type="journal article" date="2016" name="Nat. Commun.">
        <title>Thousands of microbial genomes shed light on interconnected biogeochemical processes in an aquifer system.</title>
        <authorList>
            <person name="Anantharaman K."/>
            <person name="Brown C.T."/>
            <person name="Hug L.A."/>
            <person name="Sharon I."/>
            <person name="Castelle C.J."/>
            <person name="Probst A.J."/>
            <person name="Thomas B.C."/>
            <person name="Singh A."/>
            <person name="Wilkins M.J."/>
            <person name="Karaoz U."/>
            <person name="Brodie E.L."/>
            <person name="Williams K.H."/>
            <person name="Hubbard S.S."/>
            <person name="Banfield J.F."/>
        </authorList>
    </citation>
    <scope>NUCLEOTIDE SEQUENCE [LARGE SCALE GENOMIC DNA]</scope>
</reference>
<evidence type="ECO:0000313" key="4">
    <source>
        <dbReference type="EMBL" id="OHB11983.1"/>
    </source>
</evidence>
<dbReference type="Pfam" id="PF13386">
    <property type="entry name" value="DsbD_2"/>
    <property type="match status" value="1"/>
</dbReference>
<evidence type="ECO:0000256" key="1">
    <source>
        <dbReference type="ARBA" id="ARBA00022723"/>
    </source>
</evidence>
<keyword evidence="1" id="KW-0479">Metal-binding</keyword>
<feature type="domain" description="HMA" evidence="3">
    <location>
        <begin position="7"/>
        <end position="77"/>
    </location>
</feature>
<keyword evidence="2" id="KW-0812">Transmembrane</keyword>
<name>A0A1G2URI0_9BACT</name>
<dbReference type="InterPro" id="IPR006121">
    <property type="entry name" value="HMA_dom"/>
</dbReference>
<dbReference type="Pfam" id="PF00403">
    <property type="entry name" value="HMA"/>
    <property type="match status" value="1"/>
</dbReference>
<evidence type="ECO:0000259" key="3">
    <source>
        <dbReference type="PROSITE" id="PS50846"/>
    </source>
</evidence>